<evidence type="ECO:0000256" key="3">
    <source>
        <dbReference type="ARBA" id="ARBA00020820"/>
    </source>
</evidence>
<feature type="transmembrane region" description="Helical" evidence="10">
    <location>
        <begin position="89"/>
        <end position="114"/>
    </location>
</feature>
<evidence type="ECO:0000256" key="5">
    <source>
        <dbReference type="ARBA" id="ARBA00022824"/>
    </source>
</evidence>
<name>A0AAE9WFF4_9SCHI</name>
<dbReference type="GeneID" id="80877948"/>
<evidence type="ECO:0000256" key="6">
    <source>
        <dbReference type="ARBA" id="ARBA00022989"/>
    </source>
</evidence>
<gene>
    <name evidence="11" type="primary">emc4</name>
    <name evidence="11" type="ORF">SOMG_04475</name>
</gene>
<sequence>MHINDERNWYPVLEVAVQKASKGCVDTSEKYPSPRGFQGKSTPFRKANKDQSSDLSINTEKQNAEKALVLKKAWELAYSPLKQIPMNLVFAYMSGNSLQVFSIVTTFMLFLNPLKAISASGDAFASFRSVHPNAMWLPMIVYVLSQCLLMAVGIYKLQKMGLLPTTTSDWLAWEVPKHFVGRSFHPSK</sequence>
<comment type="subcellular location">
    <subcellularLocation>
        <location evidence="1">Endoplasmic reticulum membrane</location>
        <topology evidence="1">Multi-pass membrane protein</topology>
    </subcellularLocation>
</comment>
<keyword evidence="6 10" id="KW-1133">Transmembrane helix</keyword>
<dbReference type="EMBL" id="CP115613">
    <property type="protein sequence ID" value="WBW75382.1"/>
    <property type="molecule type" value="Genomic_DNA"/>
</dbReference>
<feature type="region of interest" description="Disordered" evidence="9">
    <location>
        <begin position="25"/>
        <end position="56"/>
    </location>
</feature>
<reference evidence="11 12" key="1">
    <citation type="journal article" date="2023" name="G3 (Bethesda)">
        <title>A high-quality reference genome for the fission yeast Schizosaccharomyces osmophilus.</title>
        <authorList>
            <person name="Jia G.S."/>
            <person name="Zhang W.C."/>
            <person name="Liang Y."/>
            <person name="Liu X.H."/>
            <person name="Rhind N."/>
            <person name="Pidoux A."/>
            <person name="Brysch-Herzberg M."/>
            <person name="Du L.L."/>
        </authorList>
    </citation>
    <scope>NUCLEOTIDE SEQUENCE [LARGE SCALE GENOMIC DNA]</scope>
    <source>
        <strain evidence="11 12">CBS 15793</strain>
    </source>
</reference>
<accession>A0AAE9WFF4</accession>
<dbReference type="PIRSF" id="PIRSF017207">
    <property type="entry name" value="UCP017207_TM-p85"/>
    <property type="match status" value="1"/>
</dbReference>
<evidence type="ECO:0000256" key="7">
    <source>
        <dbReference type="ARBA" id="ARBA00023136"/>
    </source>
</evidence>
<dbReference type="RefSeq" id="XP_056039625.1">
    <property type="nucleotide sequence ID" value="XM_056183259.1"/>
</dbReference>
<evidence type="ECO:0000256" key="9">
    <source>
        <dbReference type="SAM" id="MobiDB-lite"/>
    </source>
</evidence>
<keyword evidence="12" id="KW-1185">Reference proteome</keyword>
<evidence type="ECO:0000313" key="11">
    <source>
        <dbReference type="EMBL" id="WBW75382.1"/>
    </source>
</evidence>
<dbReference type="InterPro" id="IPR009445">
    <property type="entry name" value="TMEM85/Emc4"/>
</dbReference>
<keyword evidence="4 10" id="KW-0812">Transmembrane</keyword>
<evidence type="ECO:0000256" key="8">
    <source>
        <dbReference type="PIRNR" id="PIRNR017207"/>
    </source>
</evidence>
<keyword evidence="7 8" id="KW-0472">Membrane</keyword>
<evidence type="ECO:0000256" key="10">
    <source>
        <dbReference type="SAM" id="Phobius"/>
    </source>
</evidence>
<organism evidence="11 12">
    <name type="scientific">Schizosaccharomyces osmophilus</name>
    <dbReference type="NCBI Taxonomy" id="2545709"/>
    <lineage>
        <taxon>Eukaryota</taxon>
        <taxon>Fungi</taxon>
        <taxon>Dikarya</taxon>
        <taxon>Ascomycota</taxon>
        <taxon>Taphrinomycotina</taxon>
        <taxon>Schizosaccharomycetes</taxon>
        <taxon>Schizosaccharomycetales</taxon>
        <taxon>Schizosaccharomycetaceae</taxon>
        <taxon>Schizosaccharomyces</taxon>
    </lineage>
</organism>
<dbReference type="GO" id="GO:0005789">
    <property type="term" value="C:endoplasmic reticulum membrane"/>
    <property type="evidence" value="ECO:0007669"/>
    <property type="project" value="UniProtKB-SubCell"/>
</dbReference>
<dbReference type="PANTHER" id="PTHR19315">
    <property type="entry name" value="ER MEMBRANE PROTEIN COMPLEX SUBUNIT 4"/>
    <property type="match status" value="1"/>
</dbReference>
<evidence type="ECO:0000256" key="4">
    <source>
        <dbReference type="ARBA" id="ARBA00022692"/>
    </source>
</evidence>
<feature type="transmembrane region" description="Helical" evidence="10">
    <location>
        <begin position="134"/>
        <end position="155"/>
    </location>
</feature>
<dbReference type="KEGG" id="som:SOMG_04475"/>
<comment type="similarity">
    <text evidence="2 8">Belongs to the EMC4 family.</text>
</comment>
<dbReference type="AlphaFoldDB" id="A0AAE9WFF4"/>
<evidence type="ECO:0000256" key="2">
    <source>
        <dbReference type="ARBA" id="ARBA00007715"/>
    </source>
</evidence>
<dbReference type="Pfam" id="PF06417">
    <property type="entry name" value="EMC4"/>
    <property type="match status" value="1"/>
</dbReference>
<proteinExistence type="inferred from homology"/>
<evidence type="ECO:0000256" key="1">
    <source>
        <dbReference type="ARBA" id="ARBA00004477"/>
    </source>
</evidence>
<evidence type="ECO:0000313" key="12">
    <source>
        <dbReference type="Proteomes" id="UP001212411"/>
    </source>
</evidence>
<dbReference type="Proteomes" id="UP001212411">
    <property type="component" value="Chromosome 3"/>
</dbReference>
<protein>
    <recommendedName>
        <fullName evidence="3 8">ER membrane protein complex subunit 4</fullName>
    </recommendedName>
</protein>
<keyword evidence="5" id="KW-0256">Endoplasmic reticulum</keyword>